<dbReference type="Pfam" id="PF00067">
    <property type="entry name" value="p450"/>
    <property type="match status" value="1"/>
</dbReference>
<evidence type="ECO:0000256" key="6">
    <source>
        <dbReference type="PIRSR" id="PIRSR619791-2"/>
    </source>
</evidence>
<dbReference type="GO" id="GO:0016705">
    <property type="term" value="F:oxidoreductase activity, acting on paired donors, with incorporation or reduction of molecular oxygen"/>
    <property type="evidence" value="ECO:0007669"/>
    <property type="project" value="InterPro"/>
</dbReference>
<evidence type="ECO:0000313" key="8">
    <source>
        <dbReference type="EMBL" id="KEF61075.1"/>
    </source>
</evidence>
<feature type="region of interest" description="Disordered" evidence="7">
    <location>
        <begin position="1"/>
        <end position="96"/>
    </location>
</feature>
<dbReference type="Gene3D" id="1.10.630.10">
    <property type="entry name" value="Cytochrome P450"/>
    <property type="match status" value="1"/>
</dbReference>
<proteinExistence type="predicted"/>
<dbReference type="InterPro" id="IPR019791">
    <property type="entry name" value="Haem_peroxidase_animal"/>
</dbReference>
<dbReference type="InterPro" id="IPR037120">
    <property type="entry name" value="Haem_peroxidase_sf_animal"/>
</dbReference>
<keyword evidence="6" id="KW-0349">Heme</keyword>
<dbReference type="AlphaFoldDB" id="A0A072PZK6"/>
<dbReference type="GO" id="GO:0051213">
    <property type="term" value="F:dioxygenase activity"/>
    <property type="evidence" value="ECO:0007669"/>
    <property type="project" value="UniProtKB-KW"/>
</dbReference>
<reference evidence="8 9" key="1">
    <citation type="submission" date="2013-03" db="EMBL/GenBank/DDBJ databases">
        <title>The Genome Sequence of Exophiala aquamarina CBS 119918.</title>
        <authorList>
            <consortium name="The Broad Institute Genomics Platform"/>
            <person name="Cuomo C."/>
            <person name="de Hoog S."/>
            <person name="Gorbushina A."/>
            <person name="Walker B."/>
            <person name="Young S.K."/>
            <person name="Zeng Q."/>
            <person name="Gargeya S."/>
            <person name="Fitzgerald M."/>
            <person name="Haas B."/>
            <person name="Abouelleil A."/>
            <person name="Allen A.W."/>
            <person name="Alvarado L."/>
            <person name="Arachchi H.M."/>
            <person name="Berlin A.M."/>
            <person name="Chapman S.B."/>
            <person name="Gainer-Dewar J."/>
            <person name="Goldberg J."/>
            <person name="Griggs A."/>
            <person name="Gujja S."/>
            <person name="Hansen M."/>
            <person name="Howarth C."/>
            <person name="Imamovic A."/>
            <person name="Ireland A."/>
            <person name="Larimer J."/>
            <person name="McCowan C."/>
            <person name="Murphy C."/>
            <person name="Pearson M."/>
            <person name="Poon T.W."/>
            <person name="Priest M."/>
            <person name="Roberts A."/>
            <person name="Saif S."/>
            <person name="Shea T."/>
            <person name="Sisk P."/>
            <person name="Sykes S."/>
            <person name="Wortman J."/>
            <person name="Nusbaum C."/>
            <person name="Birren B."/>
        </authorList>
    </citation>
    <scope>NUCLEOTIDE SEQUENCE [LARGE SCALE GENOMIC DNA]</scope>
    <source>
        <strain evidence="8 9">CBS 119918</strain>
    </source>
</reference>
<evidence type="ECO:0000256" key="4">
    <source>
        <dbReference type="ARBA" id="ARBA00023002"/>
    </source>
</evidence>
<dbReference type="GO" id="GO:0005506">
    <property type="term" value="F:iron ion binding"/>
    <property type="evidence" value="ECO:0007669"/>
    <property type="project" value="InterPro"/>
</dbReference>
<dbReference type="GO" id="GO:0020037">
    <property type="term" value="F:heme binding"/>
    <property type="evidence" value="ECO:0007669"/>
    <property type="project" value="InterPro"/>
</dbReference>
<dbReference type="CDD" id="cd09817">
    <property type="entry name" value="linoleate_diol_synthase_like"/>
    <property type="match status" value="1"/>
</dbReference>
<dbReference type="STRING" id="1182545.A0A072PZK6"/>
<feature type="compositionally biased region" description="Basic and acidic residues" evidence="7">
    <location>
        <begin position="84"/>
        <end position="96"/>
    </location>
</feature>
<dbReference type="InterPro" id="IPR034812">
    <property type="entry name" value="Ppo-like_N"/>
</dbReference>
<dbReference type="GO" id="GO:0006979">
    <property type="term" value="P:response to oxidative stress"/>
    <property type="evidence" value="ECO:0007669"/>
    <property type="project" value="InterPro"/>
</dbReference>
<dbReference type="HOGENOM" id="CLU_002329_1_0_1"/>
<dbReference type="OrthoDB" id="823504at2759"/>
<evidence type="ECO:0000256" key="3">
    <source>
        <dbReference type="ARBA" id="ARBA00022964"/>
    </source>
</evidence>
<dbReference type="InterPro" id="IPR050783">
    <property type="entry name" value="Oxylipin_biosynth_metab"/>
</dbReference>
<keyword evidence="2 6" id="KW-0479">Metal-binding</keyword>
<evidence type="ECO:0000313" key="9">
    <source>
        <dbReference type="Proteomes" id="UP000027920"/>
    </source>
</evidence>
<dbReference type="Proteomes" id="UP000027920">
    <property type="component" value="Unassembled WGS sequence"/>
</dbReference>
<evidence type="ECO:0000256" key="1">
    <source>
        <dbReference type="ARBA" id="ARBA00011881"/>
    </source>
</evidence>
<protein>
    <submittedName>
        <fullName evidence="8">Prostaglandin-endoperoxide synthase 1</fullName>
    </submittedName>
</protein>
<dbReference type="Gene3D" id="1.10.640.10">
    <property type="entry name" value="Haem peroxidase domain superfamily, animal type"/>
    <property type="match status" value="1"/>
</dbReference>
<accession>A0A072PZK6</accession>
<dbReference type="PROSITE" id="PS50292">
    <property type="entry name" value="PEROXIDASE_3"/>
    <property type="match status" value="1"/>
</dbReference>
<feature type="compositionally biased region" description="Polar residues" evidence="7">
    <location>
        <begin position="51"/>
        <end position="60"/>
    </location>
</feature>
<comment type="subunit">
    <text evidence="1">Homotetramer.</text>
</comment>
<keyword evidence="4" id="KW-0560">Oxidoreductase</keyword>
<keyword evidence="3" id="KW-0223">Dioxygenase</keyword>
<dbReference type="SUPFAM" id="SSF48113">
    <property type="entry name" value="Heme-dependent peroxidases"/>
    <property type="match status" value="1"/>
</dbReference>
<dbReference type="GO" id="GO:0004601">
    <property type="term" value="F:peroxidase activity"/>
    <property type="evidence" value="ECO:0007669"/>
    <property type="project" value="InterPro"/>
</dbReference>
<dbReference type="InterPro" id="IPR010255">
    <property type="entry name" value="Haem_peroxidase_sf"/>
</dbReference>
<name>A0A072PZK6_9EURO</name>
<dbReference type="GO" id="GO:0006631">
    <property type="term" value="P:fatty acid metabolic process"/>
    <property type="evidence" value="ECO:0007669"/>
    <property type="project" value="UniProtKB-ARBA"/>
</dbReference>
<evidence type="ECO:0000256" key="7">
    <source>
        <dbReference type="SAM" id="MobiDB-lite"/>
    </source>
</evidence>
<sequence>MALFRSLSSKLKRRHGAHAKDSRTNGALSAVDETKQQSLVNGEHTDHAEPSPNTTATGQESPDWAYAHSSTNEAAPRAPPTSNRGDDVRPASRKDVESTFQQFAHLIHVSRRPLPTQSGDGQYLGTEEQSGILADLKALGPNDVKKVMHILEDKVSGKAQDDRKMHLEEIMQLVAALPDRSAHRVELTSLLLDKLWNSLQHPPMSYLGDEFRYRSADGSNNSYIFPKLGAANTPYARSVNPVTVQPGALPDPGLLFDSIMARDQFIPHPNRVSSIFFNWASLIIHDLFQTDHRDFSISKTSSYLDLSILYGDTQEDQNEMRTFTDGKIKPDCFAEERLLAFPPACGVMLIMLNRFHNYVVEQLALINENGRFNKPADLGNPQSKKAAWAKYDNDLFQTGRLITCGLYINITLYDYLRTIVNLNRTNSTWTLDPRLEKAGNYDKNGTPRGVGNQVSAEFSLSYRWHSCIGEGDEKWTEDIYQELFGKQPHEISLQELMIGVGKYDHDLPKDPQKRPFAHLKRGMDGEFDDGDLARIMEAGVEQVAGAFGARNIPKSMRAITILGIMQSRSWNLCTLNEYRNFFGLKKYDTFEEVNSDPYVAEQLKHLYEHPDYIELYPGLAIEDYKDPMVPGVGICPTYTISHVVLADAVALVRGDRFYTLDWSPKNLTNWGFNEVAYDLNINQGCVFYKLMLRALPNHFKPNSIYAHYPMTIPDENAKIMKSLGRYQDYDWSPPSFIPQRVNISSYQNAQYMLTRAQEFTVMWNDGLRSVMGMEGERFCLGGDSHLYQKQRQTMNQLIYREKWKENIRDFYEKITLQLLHEKSCKVANINQVDLTRDVGNLAHVHFAANVFLLPLKTAQNTRGVFTEHELWIAMSVIFTAIFFDFEPTKSFPLHVVAKKLATMLGKLIESNVKSVTATSFAAKFFDNFRENENSLADYGIHMIRRLTDTGMTTNAIAFSQILPTAVAMVPNQSQVFTQIMDYYLGEGISHLPEIQCLAREDDQESFGKLLRYVNEGIRLNGTFGSYRRSNVTHVFQEDGKQIPVKPGDKVFCSFVSAARDPKVFPNPDQVRLDRPLDSYIHYGVGIHTCLGKDASMVALTAMLKTVGKLENLRRAPGPQGQLKKVRFP</sequence>
<dbReference type="CDD" id="cd20612">
    <property type="entry name" value="CYP_LDS-like_C"/>
    <property type="match status" value="1"/>
</dbReference>
<keyword evidence="9" id="KW-1185">Reference proteome</keyword>
<dbReference type="PANTHER" id="PTHR11903">
    <property type="entry name" value="PROSTAGLANDIN G/H SYNTHASE"/>
    <property type="match status" value="1"/>
</dbReference>
<evidence type="ECO:0000256" key="2">
    <source>
        <dbReference type="ARBA" id="ARBA00022723"/>
    </source>
</evidence>
<dbReference type="PRINTS" id="PR00457">
    <property type="entry name" value="ANPEROXIDASE"/>
</dbReference>
<organism evidence="8 9">
    <name type="scientific">Exophiala aquamarina CBS 119918</name>
    <dbReference type="NCBI Taxonomy" id="1182545"/>
    <lineage>
        <taxon>Eukaryota</taxon>
        <taxon>Fungi</taxon>
        <taxon>Dikarya</taxon>
        <taxon>Ascomycota</taxon>
        <taxon>Pezizomycotina</taxon>
        <taxon>Eurotiomycetes</taxon>
        <taxon>Chaetothyriomycetidae</taxon>
        <taxon>Chaetothyriales</taxon>
        <taxon>Herpotrichiellaceae</taxon>
        <taxon>Exophiala</taxon>
    </lineage>
</organism>
<dbReference type="InterPro" id="IPR036396">
    <property type="entry name" value="Cyt_P450_sf"/>
</dbReference>
<keyword evidence="5 6" id="KW-0408">Iron</keyword>
<dbReference type="GO" id="GO:0004497">
    <property type="term" value="F:monooxygenase activity"/>
    <property type="evidence" value="ECO:0007669"/>
    <property type="project" value="InterPro"/>
</dbReference>
<dbReference type="RefSeq" id="XP_013263665.1">
    <property type="nucleotide sequence ID" value="XM_013408211.1"/>
</dbReference>
<evidence type="ECO:0000256" key="5">
    <source>
        <dbReference type="ARBA" id="ARBA00023004"/>
    </source>
</evidence>
<dbReference type="VEuPathDB" id="FungiDB:A1O9_02640"/>
<gene>
    <name evidence="8" type="ORF">A1O9_02640</name>
</gene>
<feature type="binding site" description="axial binding residue" evidence="6">
    <location>
        <position position="465"/>
    </location>
    <ligand>
        <name>heme b</name>
        <dbReference type="ChEBI" id="CHEBI:60344"/>
    </ligand>
    <ligandPart>
        <name>Fe</name>
        <dbReference type="ChEBI" id="CHEBI:18248"/>
    </ligandPart>
</feature>
<dbReference type="GeneID" id="25277581"/>
<dbReference type="PANTHER" id="PTHR11903:SF13">
    <property type="entry name" value="LINOLEATE 10R-LIPOXYGENASE"/>
    <property type="match status" value="1"/>
</dbReference>
<dbReference type="EMBL" id="AMGV01000002">
    <property type="protein sequence ID" value="KEF61075.1"/>
    <property type="molecule type" value="Genomic_DNA"/>
</dbReference>
<comment type="caution">
    <text evidence="8">The sequence shown here is derived from an EMBL/GenBank/DDBJ whole genome shotgun (WGS) entry which is preliminary data.</text>
</comment>
<dbReference type="SUPFAM" id="SSF48264">
    <property type="entry name" value="Cytochrome P450"/>
    <property type="match status" value="1"/>
</dbReference>
<dbReference type="Pfam" id="PF03098">
    <property type="entry name" value="An_peroxidase"/>
    <property type="match status" value="2"/>
</dbReference>
<dbReference type="InterPro" id="IPR001128">
    <property type="entry name" value="Cyt_P450"/>
</dbReference>